<evidence type="ECO:0000313" key="1">
    <source>
        <dbReference type="EMBL" id="KAJ3541928.1"/>
    </source>
</evidence>
<organism evidence="1 2">
    <name type="scientific">Fusarium decemcellulare</name>
    <dbReference type="NCBI Taxonomy" id="57161"/>
    <lineage>
        <taxon>Eukaryota</taxon>
        <taxon>Fungi</taxon>
        <taxon>Dikarya</taxon>
        <taxon>Ascomycota</taxon>
        <taxon>Pezizomycotina</taxon>
        <taxon>Sordariomycetes</taxon>
        <taxon>Hypocreomycetidae</taxon>
        <taxon>Hypocreales</taxon>
        <taxon>Nectriaceae</taxon>
        <taxon>Fusarium</taxon>
        <taxon>Fusarium decemcellulare species complex</taxon>
    </lineage>
</organism>
<gene>
    <name evidence="1" type="ORF">NM208_g4371</name>
</gene>
<dbReference type="Proteomes" id="UP001148629">
    <property type="component" value="Unassembled WGS sequence"/>
</dbReference>
<name>A0ACC1SL11_9HYPO</name>
<sequence>MKGRRVQGDKIAKLLQFVTSEVRLWDLKGYFDCSPAGETGLAVHLLAKTLGSILSKSMDRDLWTWKWGSRFLEKYMQTHDWCPQQIAWIMRFCDAPTACYLARLRRPSSLSHDKCTREACAANDVKLDSTYRQRHVTDGCNCETLSVDTAEIMTIIRQGGIPLVSVQDRGRGRLSLKVCRATPRTRYTSISHVWSDGLGNPTANAIPQCQAEMISTTLSRVSLKKRLPLDDQPNEYGVRIEEDTGKSGASQWWNFERKSPPLFWLDTLCIPIAAPDASEDEKADVSKLKMLAINQMSLVYATAFQVYILDSELQLDADVLDETTQTEFLARLVCCTWMRRCWTLQEGALAKKIILNSKFGPLTPLIPGVTDSSFIDTTGAPGIFIHRWILSFVRLIRLLFDEELDDERFLMKESKPVNAHLRTGLQQILYDVIRTYDRARSLGQATGESQLEQFCKVWNHLAYRNTTQKEDVPVIFANLLDMNAWKILQYPPSERMTVLLRSVDYLPVDLLFNDGPRSFASLDCQNRWIPKWPSQTRMHPSPDESSSKLAMNITSHKYRDVLRWVENGDLELALANPESFLIIQLNGCDVRDPSCPSFVIRVEDAENPKTLDLLVQLDYPANDELQRNDSRTEVLVLEMKDHHPCDTALGCLLRVTKTEEDSNHLTCLYDCPLTCKVATPEELLNSFTASCVVIPQPNKITLQCGDGPRIPKDSQRILLDTFFFFGKYITMTSVVIIGIFFHGISMIIRIVIEARLGWSNLNAVGKAATITFALEASWIFYLIIPPPLAQTLFIISRRQEAGALTSLETAWVVLSFLGNPWIGAFFTNVVLFLFKWVCLKMWRISFQPEWPDNGGLAWKVYLWISRIYAAIRVWLISMEILSR</sequence>
<keyword evidence="2" id="KW-1185">Reference proteome</keyword>
<evidence type="ECO:0000313" key="2">
    <source>
        <dbReference type="Proteomes" id="UP001148629"/>
    </source>
</evidence>
<reference evidence="1" key="1">
    <citation type="submission" date="2022-08" db="EMBL/GenBank/DDBJ databases">
        <title>Genome Sequence of Fusarium decemcellulare.</title>
        <authorList>
            <person name="Buettner E."/>
        </authorList>
    </citation>
    <scope>NUCLEOTIDE SEQUENCE</scope>
    <source>
        <strain evidence="1">Babe19</strain>
    </source>
</reference>
<proteinExistence type="predicted"/>
<protein>
    <submittedName>
        <fullName evidence="1">Uncharacterized protein</fullName>
    </submittedName>
</protein>
<comment type="caution">
    <text evidence="1">The sequence shown here is derived from an EMBL/GenBank/DDBJ whole genome shotgun (WGS) entry which is preliminary data.</text>
</comment>
<accession>A0ACC1SL11</accession>
<dbReference type="EMBL" id="JANRMS010000324">
    <property type="protein sequence ID" value="KAJ3541928.1"/>
    <property type="molecule type" value="Genomic_DNA"/>
</dbReference>